<dbReference type="EMBL" id="JADPVI010000005">
    <property type="protein sequence ID" value="MBF8458383.1"/>
    <property type="molecule type" value="Genomic_DNA"/>
</dbReference>
<comment type="caution">
    <text evidence="1">The sequence shown here is derived from an EMBL/GenBank/DDBJ whole genome shotgun (WGS) entry which is preliminary data.</text>
</comment>
<gene>
    <name evidence="1" type="ORF">IV494_14460</name>
</gene>
<protein>
    <submittedName>
        <fullName evidence="1">Uncharacterized protein</fullName>
    </submittedName>
</protein>
<accession>A0ABS0FFA0</accession>
<name>A0ABS0FFA0_9FLAO</name>
<organism evidence="1 2">
    <name type="scientific">Kaistella gelatinilytica</name>
    <dbReference type="NCBI Taxonomy" id="2787636"/>
    <lineage>
        <taxon>Bacteria</taxon>
        <taxon>Pseudomonadati</taxon>
        <taxon>Bacteroidota</taxon>
        <taxon>Flavobacteriia</taxon>
        <taxon>Flavobacteriales</taxon>
        <taxon>Weeksellaceae</taxon>
        <taxon>Chryseobacterium group</taxon>
        <taxon>Kaistella</taxon>
    </lineage>
</organism>
<dbReference type="Proteomes" id="UP000660070">
    <property type="component" value="Unassembled WGS sequence"/>
</dbReference>
<sequence>MSGQYCAIARNGNKIDCSNDEINNLTGEIAGNKYKVNFSSFFGGKNGEAEITILNENSINWKIVKNVEGGECYAPIKCNLIKKKKTSELDGSYVLKSCENGRFSIKLIKVKQDYDYLIYDKNKIISKGLLAIYNSEMPKQIDIGRIGDIFYGDSIVIQNSGNSMNQFTNFTQCDEKYFSFIRSKSND</sequence>
<reference evidence="1 2" key="1">
    <citation type="submission" date="2020-11" db="EMBL/GenBank/DDBJ databases">
        <title>Kaistella gelatinilytica sp. nov., a flavobacterium isolated from Antarctic Soil.</title>
        <authorList>
            <person name="Li J."/>
        </authorList>
    </citation>
    <scope>NUCLEOTIDE SEQUENCE [LARGE SCALE GENOMIC DNA]</scope>
    <source>
        <strain evidence="1 2">G5-32</strain>
    </source>
</reference>
<evidence type="ECO:0000313" key="2">
    <source>
        <dbReference type="Proteomes" id="UP000660070"/>
    </source>
</evidence>
<dbReference type="RefSeq" id="WP_196080825.1">
    <property type="nucleotide sequence ID" value="NZ_JADPVI010000005.1"/>
</dbReference>
<evidence type="ECO:0000313" key="1">
    <source>
        <dbReference type="EMBL" id="MBF8458383.1"/>
    </source>
</evidence>
<proteinExistence type="predicted"/>
<keyword evidence="2" id="KW-1185">Reference proteome</keyword>